<gene>
    <name evidence="1" type="ORF">VSVS05_01148</name>
</gene>
<dbReference type="EMBL" id="CP016414">
    <property type="protein sequence ID" value="ANU36275.1"/>
    <property type="molecule type" value="Genomic_DNA"/>
</dbReference>
<sequence>MAITKHSLKQKIVKELNAKGFVTEGEFARSAEMAEAIANAVVDEITQNSEVVINAGSSAGSYKVT</sequence>
<proteinExistence type="predicted"/>
<protein>
    <submittedName>
        <fullName evidence="1">Uncharacterized protein</fullName>
    </submittedName>
</protein>
<dbReference type="Proteomes" id="UP000092528">
    <property type="component" value="Chromosome 1"/>
</dbReference>
<dbReference type="RefSeq" id="WP_065545260.1">
    <property type="nucleotide sequence ID" value="NZ_CP016414.1"/>
</dbReference>
<dbReference type="PATRIC" id="fig|45658.7.peg.1118"/>
<organism evidence="1 2">
    <name type="scientific">Vibrio scophthalmi</name>
    <dbReference type="NCBI Taxonomy" id="45658"/>
    <lineage>
        <taxon>Bacteria</taxon>
        <taxon>Pseudomonadati</taxon>
        <taxon>Pseudomonadota</taxon>
        <taxon>Gammaproteobacteria</taxon>
        <taxon>Vibrionales</taxon>
        <taxon>Vibrionaceae</taxon>
        <taxon>Vibrio</taxon>
    </lineage>
</organism>
<accession>A0A1C7F824</accession>
<reference evidence="1 2" key="1">
    <citation type="submission" date="2016-07" db="EMBL/GenBank/DDBJ databases">
        <title>Genome sequencing of Vibrio scophthalmi strain VS-05, an isolated from Paralichthys olivaceus.</title>
        <authorList>
            <person name="Han H.-J."/>
        </authorList>
    </citation>
    <scope>NUCLEOTIDE SEQUENCE [LARGE SCALE GENOMIC DNA]</scope>
    <source>
        <strain evidence="1 2">VS-05</strain>
    </source>
</reference>
<name>A0A1C7F824_9VIBR</name>
<keyword evidence="2" id="KW-1185">Reference proteome</keyword>
<dbReference type="AlphaFoldDB" id="A0A1C7F824"/>
<evidence type="ECO:0000313" key="2">
    <source>
        <dbReference type="Proteomes" id="UP000092528"/>
    </source>
</evidence>
<evidence type="ECO:0000313" key="1">
    <source>
        <dbReference type="EMBL" id="ANU36275.1"/>
    </source>
</evidence>